<evidence type="ECO:0000313" key="2">
    <source>
        <dbReference type="EMBL" id="GLI54853.1"/>
    </source>
</evidence>
<dbReference type="InterPro" id="IPR036641">
    <property type="entry name" value="HPT_dom_sf"/>
</dbReference>
<dbReference type="InterPro" id="IPR008207">
    <property type="entry name" value="Sig_transdc_His_kin_Hpt_dom"/>
</dbReference>
<evidence type="ECO:0000259" key="1">
    <source>
        <dbReference type="Pfam" id="PF01627"/>
    </source>
</evidence>
<dbReference type="EMBL" id="BSDY01000001">
    <property type="protein sequence ID" value="GLI54853.1"/>
    <property type="molecule type" value="Genomic_DNA"/>
</dbReference>
<organism evidence="2 3">
    <name type="scientific">Propionigenium maris DSM 9537</name>
    <dbReference type="NCBI Taxonomy" id="1123000"/>
    <lineage>
        <taxon>Bacteria</taxon>
        <taxon>Fusobacteriati</taxon>
        <taxon>Fusobacteriota</taxon>
        <taxon>Fusobacteriia</taxon>
        <taxon>Fusobacteriales</taxon>
        <taxon>Fusobacteriaceae</taxon>
        <taxon>Propionigenium</taxon>
    </lineage>
</organism>
<sequence>MVVRISVDLQEIIPSMLKNRREEILRLRNYMFQRRYSEAKDLSHALKGVLGSYGFERAGEIASKVDEDLQEKRYTDARDDAENLSRHMDEMEIEYVEEEF</sequence>
<name>A0A9W6GIN0_9FUSO</name>
<gene>
    <name evidence="2" type="ORF">PM10SUCC1_03680</name>
</gene>
<comment type="caution">
    <text evidence="2">The sequence shown here is derived from an EMBL/GenBank/DDBJ whole genome shotgun (WGS) entry which is preliminary data.</text>
</comment>
<evidence type="ECO:0000313" key="3">
    <source>
        <dbReference type="Proteomes" id="UP001144471"/>
    </source>
</evidence>
<proteinExistence type="predicted"/>
<feature type="domain" description="HPt" evidence="1">
    <location>
        <begin position="21"/>
        <end position="91"/>
    </location>
</feature>
<dbReference type="Gene3D" id="1.20.120.160">
    <property type="entry name" value="HPT domain"/>
    <property type="match status" value="1"/>
</dbReference>
<dbReference type="Pfam" id="PF01627">
    <property type="entry name" value="Hpt"/>
    <property type="match status" value="1"/>
</dbReference>
<reference evidence="2" key="1">
    <citation type="submission" date="2022-12" db="EMBL/GenBank/DDBJ databases">
        <title>Reference genome sequencing for broad-spectrum identification of bacterial and archaeal isolates by mass spectrometry.</title>
        <authorList>
            <person name="Sekiguchi Y."/>
            <person name="Tourlousse D.M."/>
        </authorList>
    </citation>
    <scope>NUCLEOTIDE SEQUENCE</scope>
    <source>
        <strain evidence="2">10succ1</strain>
    </source>
</reference>
<dbReference type="Proteomes" id="UP001144471">
    <property type="component" value="Unassembled WGS sequence"/>
</dbReference>
<dbReference type="AlphaFoldDB" id="A0A9W6GIN0"/>
<protein>
    <recommendedName>
        <fullName evidence="1">HPt domain-containing protein</fullName>
    </recommendedName>
</protein>
<dbReference type="GO" id="GO:0000160">
    <property type="term" value="P:phosphorelay signal transduction system"/>
    <property type="evidence" value="ECO:0007669"/>
    <property type="project" value="InterPro"/>
</dbReference>
<dbReference type="RefSeq" id="WP_281832930.1">
    <property type="nucleotide sequence ID" value="NZ_BSDY01000001.1"/>
</dbReference>
<keyword evidence="3" id="KW-1185">Reference proteome</keyword>
<accession>A0A9W6GIN0</accession>
<dbReference type="SUPFAM" id="SSF47226">
    <property type="entry name" value="Histidine-containing phosphotransfer domain, HPT domain"/>
    <property type="match status" value="1"/>
</dbReference>